<dbReference type="InParanoid" id="A0A6I8ULR6"/>
<keyword evidence="8" id="KW-1185">Reference proteome</keyword>
<feature type="compositionally biased region" description="Basic and acidic residues" evidence="7">
    <location>
        <begin position="238"/>
        <end position="247"/>
    </location>
</feature>
<dbReference type="PANTHER" id="PTHR13028:SF0">
    <property type="entry name" value="RRNA-PROCESSING PROTEIN EBP2-RELATED"/>
    <property type="match status" value="1"/>
</dbReference>
<comment type="similarity">
    <text evidence="3">Belongs to the EBP2 family.</text>
</comment>
<keyword evidence="4" id="KW-0690">Ribosome biogenesis</keyword>
<reference evidence="9" key="2">
    <citation type="submission" date="2025-08" db="UniProtKB">
        <authorList>
            <consortium name="RefSeq"/>
        </authorList>
    </citation>
    <scope>IDENTIFICATION</scope>
    <source>
        <strain evidence="9">MV-25-SWS-2005</strain>
        <tissue evidence="9">Whole body</tissue>
    </source>
</reference>
<feature type="compositionally biased region" description="Basic residues" evidence="7">
    <location>
        <begin position="294"/>
        <end position="307"/>
    </location>
</feature>
<dbReference type="KEGG" id="dpo:4800348"/>
<evidence type="ECO:0000256" key="3">
    <source>
        <dbReference type="ARBA" id="ARBA00007336"/>
    </source>
</evidence>
<organism evidence="8 9">
    <name type="scientific">Drosophila pseudoobscura pseudoobscura</name>
    <name type="common">Fruit fly</name>
    <dbReference type="NCBI Taxonomy" id="46245"/>
    <lineage>
        <taxon>Eukaryota</taxon>
        <taxon>Metazoa</taxon>
        <taxon>Ecdysozoa</taxon>
        <taxon>Arthropoda</taxon>
        <taxon>Hexapoda</taxon>
        <taxon>Insecta</taxon>
        <taxon>Pterygota</taxon>
        <taxon>Neoptera</taxon>
        <taxon>Endopterygota</taxon>
        <taxon>Diptera</taxon>
        <taxon>Brachycera</taxon>
        <taxon>Muscomorpha</taxon>
        <taxon>Ephydroidea</taxon>
        <taxon>Drosophilidae</taxon>
        <taxon>Drosophila</taxon>
        <taxon>Sophophora</taxon>
    </lineage>
</organism>
<dbReference type="OMA" id="RETMFHR"/>
<proteinExistence type="inferred from homology"/>
<feature type="region of interest" description="Disordered" evidence="7">
    <location>
        <begin position="238"/>
        <end position="307"/>
    </location>
</feature>
<evidence type="ECO:0000256" key="2">
    <source>
        <dbReference type="ARBA" id="ARBA00004604"/>
    </source>
</evidence>
<dbReference type="Pfam" id="PF05890">
    <property type="entry name" value="Ebp2"/>
    <property type="match status" value="1"/>
</dbReference>
<dbReference type="GeneID" id="4800348"/>
<evidence type="ECO:0000256" key="1">
    <source>
        <dbReference type="ARBA" id="ARBA00003387"/>
    </source>
</evidence>
<dbReference type="Bgee" id="FBgn0073750">
    <property type="expression patterns" value="Expressed in female reproductive system and 3 other cell types or tissues"/>
</dbReference>
<reference evidence="8" key="1">
    <citation type="submission" date="2024-06" db="UniProtKB">
        <authorList>
            <consortium name="RefSeq"/>
        </authorList>
    </citation>
    <scope>NUCLEOTIDE SEQUENCE [LARGE SCALE GENOMIC DNA]</scope>
    <source>
        <strain evidence="8">MV2-25</strain>
    </source>
</reference>
<keyword evidence="6" id="KW-0539">Nucleus</keyword>
<protein>
    <submittedName>
        <fullName evidence="9">Probable rRNA-processing protein EBP2 homolog</fullName>
    </submittedName>
</protein>
<comment type="subcellular location">
    <subcellularLocation>
        <location evidence="2">Nucleus</location>
        <location evidence="2">Nucleolus</location>
    </subcellularLocation>
</comment>
<dbReference type="RefSeq" id="XP_001357565.1">
    <property type="nucleotide sequence ID" value="XM_001357528.5"/>
</dbReference>
<feature type="region of interest" description="Disordered" evidence="7">
    <location>
        <begin position="1"/>
        <end position="28"/>
    </location>
</feature>
<dbReference type="AlphaFoldDB" id="A0A6I8ULR6"/>
<dbReference type="GO" id="GO:0006364">
    <property type="term" value="P:rRNA processing"/>
    <property type="evidence" value="ECO:0007669"/>
    <property type="project" value="TreeGrafter"/>
</dbReference>
<dbReference type="InterPro" id="IPR008610">
    <property type="entry name" value="Ebp2"/>
</dbReference>
<evidence type="ECO:0000256" key="6">
    <source>
        <dbReference type="ARBA" id="ARBA00023242"/>
    </source>
</evidence>
<evidence type="ECO:0000313" key="8">
    <source>
        <dbReference type="Proteomes" id="UP000001819"/>
    </source>
</evidence>
<evidence type="ECO:0000256" key="5">
    <source>
        <dbReference type="ARBA" id="ARBA00023054"/>
    </source>
</evidence>
<dbReference type="GO" id="GO:0034399">
    <property type="term" value="C:nuclear periphery"/>
    <property type="evidence" value="ECO:0007669"/>
    <property type="project" value="TreeGrafter"/>
</dbReference>
<dbReference type="PANTHER" id="PTHR13028">
    <property type="entry name" value="RRNA PROCESSING PROTEIN EBNA1-BINDING PROTEIN-RELATED"/>
    <property type="match status" value="1"/>
</dbReference>
<dbReference type="Proteomes" id="UP000001819">
    <property type="component" value="Chromosome 2"/>
</dbReference>
<accession>A0A6I8ULR6</accession>
<feature type="compositionally biased region" description="Basic residues" evidence="7">
    <location>
        <begin position="248"/>
        <end position="266"/>
    </location>
</feature>
<dbReference type="FunCoup" id="A0A6I8ULR6">
    <property type="interactions" value="1718"/>
</dbReference>
<comment type="function">
    <text evidence="1">Required for the processing of the 27S pre-rRNA.</text>
</comment>
<evidence type="ECO:0000256" key="7">
    <source>
        <dbReference type="SAM" id="MobiDB-lite"/>
    </source>
</evidence>
<feature type="compositionally biased region" description="Acidic residues" evidence="7">
    <location>
        <begin position="1"/>
        <end position="20"/>
    </location>
</feature>
<gene>
    <name evidence="9" type="primary">LOC4800348</name>
</gene>
<keyword evidence="5" id="KW-0175">Coiled coil</keyword>
<evidence type="ECO:0000256" key="4">
    <source>
        <dbReference type="ARBA" id="ARBA00022517"/>
    </source>
</evidence>
<sequence length="307" mass="35145">MSDFEMEESGSEYDSDDNSDAELQAAFERGELKPGLNVEFNGTRGRVNDITKLLAKTEAIRLQLPWVERLDMVNSLAPLAPELAVQLEKHEQKRANVFKGNAKLPYVRPEEDPVLNDFKREMLFHRQAQSAVLEGIQRLQELGIKTRRPDDYFAEMAKTDEHMQKVRSNLMAKQQGQAKSERIKQIREQRKMGKMLAKQTKVQREAEKKDMLDKLKKFRKGKLKNLDFLEDAKALESKQKKTAENRKARNKKFGFGGKKKGLKRNTKSSSAGLDAEKSTRRQRGAKAGASVNKRMGKSRRIKAKGRK</sequence>
<evidence type="ECO:0000313" key="9">
    <source>
        <dbReference type="RefSeq" id="XP_001357565.1"/>
    </source>
</evidence>
<dbReference type="GO" id="GO:0005730">
    <property type="term" value="C:nucleolus"/>
    <property type="evidence" value="ECO:0007669"/>
    <property type="project" value="UniProtKB-SubCell"/>
</dbReference>
<dbReference type="GO" id="GO:0042273">
    <property type="term" value="P:ribosomal large subunit biogenesis"/>
    <property type="evidence" value="ECO:0007669"/>
    <property type="project" value="TreeGrafter"/>
</dbReference>
<dbReference type="GO" id="GO:0030687">
    <property type="term" value="C:preribosome, large subunit precursor"/>
    <property type="evidence" value="ECO:0007669"/>
    <property type="project" value="TreeGrafter"/>
</dbReference>
<name>A0A6I8ULR6_DROPS</name>